<reference evidence="2" key="1">
    <citation type="journal article" date="2019" name="Int. J. Syst. Evol. Microbiol.">
        <title>The Global Catalogue of Microorganisms (GCM) 10K type strain sequencing project: providing services to taxonomists for standard genome sequencing and annotation.</title>
        <authorList>
            <consortium name="The Broad Institute Genomics Platform"/>
            <consortium name="The Broad Institute Genome Sequencing Center for Infectious Disease"/>
            <person name="Wu L."/>
            <person name="Ma J."/>
        </authorList>
    </citation>
    <scope>NUCLEOTIDE SEQUENCE [LARGE SCALE GENOMIC DNA]</scope>
    <source>
        <strain evidence="2">CGMCC 1.10106</strain>
    </source>
</reference>
<accession>A0ABQ1GTE6</accession>
<sequence length="270" mass="29372">MESTGDRRTKPRWTADTEIAFLLALRLHGTATAACREIGRPFSSVALRRKESPDFAARWQAVLDAKPWATIAAEKAKLAAIDPAELEPDAGEMPNRARVDGWTPLRQRAFLRALTATGEIETACKLARISNTAVRKARAAYPSFAAACDRAIAKAEPTLEQIAVDRAINGVAEPVYHAGQIVGHKRRYSDTLMRDALKREDARFGTHKSKRDLVAEAKAAAALAGGVFSLPCETAAVEARLIKNLDGMHRRMLRDAALEAERLLAAGLVP</sequence>
<dbReference type="Proteomes" id="UP000618591">
    <property type="component" value="Unassembled WGS sequence"/>
</dbReference>
<comment type="caution">
    <text evidence="1">The sequence shown here is derived from an EMBL/GenBank/DDBJ whole genome shotgun (WGS) entry which is preliminary data.</text>
</comment>
<gene>
    <name evidence="1" type="ORF">GCM10011395_20010</name>
</gene>
<dbReference type="RefSeq" id="WP_188447019.1">
    <property type="nucleotide sequence ID" value="NZ_BMDW01000010.1"/>
</dbReference>
<proteinExistence type="predicted"/>
<evidence type="ECO:0000313" key="1">
    <source>
        <dbReference type="EMBL" id="GGA49646.1"/>
    </source>
</evidence>
<organism evidence="1 2">
    <name type="scientific">Sphingomonas psychrolutea</name>
    <dbReference type="NCBI Taxonomy" id="1259676"/>
    <lineage>
        <taxon>Bacteria</taxon>
        <taxon>Pseudomonadati</taxon>
        <taxon>Pseudomonadota</taxon>
        <taxon>Alphaproteobacteria</taxon>
        <taxon>Sphingomonadales</taxon>
        <taxon>Sphingomonadaceae</taxon>
        <taxon>Sphingomonas</taxon>
    </lineage>
</organism>
<dbReference type="EMBL" id="BMDW01000010">
    <property type="protein sequence ID" value="GGA49646.1"/>
    <property type="molecule type" value="Genomic_DNA"/>
</dbReference>
<protein>
    <submittedName>
        <fullName evidence="1">Uncharacterized protein</fullName>
    </submittedName>
</protein>
<name>A0ABQ1GTE6_9SPHN</name>
<keyword evidence="2" id="KW-1185">Reference proteome</keyword>
<evidence type="ECO:0000313" key="2">
    <source>
        <dbReference type="Proteomes" id="UP000618591"/>
    </source>
</evidence>